<evidence type="ECO:0000313" key="9">
    <source>
        <dbReference type="EMBL" id="UYP48417.1"/>
    </source>
</evidence>
<dbReference type="InterPro" id="IPR004838">
    <property type="entry name" value="NHTrfase_class1_PyrdxlP-BS"/>
</dbReference>
<dbReference type="Proteomes" id="UP001208689">
    <property type="component" value="Chromosome"/>
</dbReference>
<dbReference type="InterPro" id="IPR004839">
    <property type="entry name" value="Aminotransferase_I/II_large"/>
</dbReference>
<evidence type="ECO:0000259" key="8">
    <source>
        <dbReference type="Pfam" id="PF00155"/>
    </source>
</evidence>
<keyword evidence="6" id="KW-0663">Pyridoxal phosphate</keyword>
<evidence type="ECO:0000256" key="4">
    <source>
        <dbReference type="ARBA" id="ARBA00022576"/>
    </source>
</evidence>
<keyword evidence="4 7" id="KW-0032">Aminotransferase</keyword>
<evidence type="ECO:0000256" key="3">
    <source>
        <dbReference type="ARBA" id="ARBA00011738"/>
    </source>
</evidence>
<dbReference type="SUPFAM" id="SSF53383">
    <property type="entry name" value="PLP-dependent transferases"/>
    <property type="match status" value="1"/>
</dbReference>
<dbReference type="GO" id="GO:0008483">
    <property type="term" value="F:transaminase activity"/>
    <property type="evidence" value="ECO:0007669"/>
    <property type="project" value="UniProtKB-KW"/>
</dbReference>
<name>A0ABY6HZW3_9ARCH</name>
<dbReference type="PANTHER" id="PTHR46383:SF1">
    <property type="entry name" value="ASPARTATE AMINOTRANSFERASE"/>
    <property type="match status" value="1"/>
</dbReference>
<evidence type="ECO:0000256" key="7">
    <source>
        <dbReference type="RuleBase" id="RU000481"/>
    </source>
</evidence>
<comment type="similarity">
    <text evidence="2 7">Belongs to the class-I pyridoxal-phosphate-dependent aminotransferase family.</text>
</comment>
<dbReference type="EC" id="2.6.1.-" evidence="7"/>
<keyword evidence="5 7" id="KW-0808">Transferase</keyword>
<proteinExistence type="inferred from homology"/>
<evidence type="ECO:0000256" key="5">
    <source>
        <dbReference type="ARBA" id="ARBA00022679"/>
    </source>
</evidence>
<dbReference type="InterPro" id="IPR015424">
    <property type="entry name" value="PyrdxlP-dep_Trfase"/>
</dbReference>
<feature type="domain" description="Aminotransferase class I/classII large" evidence="8">
    <location>
        <begin position="34"/>
        <end position="382"/>
    </location>
</feature>
<dbReference type="InterPro" id="IPR050596">
    <property type="entry name" value="AspAT/PAT-like"/>
</dbReference>
<protein>
    <recommendedName>
        <fullName evidence="7">Aminotransferase</fullName>
        <ecNumber evidence="7">2.6.1.-</ecNumber>
    </recommendedName>
</protein>
<evidence type="ECO:0000256" key="2">
    <source>
        <dbReference type="ARBA" id="ARBA00007441"/>
    </source>
</evidence>
<dbReference type="InterPro" id="IPR015421">
    <property type="entry name" value="PyrdxlP-dep_Trfase_major"/>
</dbReference>
<accession>A0ABY6HZW3</accession>
<comment type="cofactor">
    <cofactor evidence="1 7">
        <name>pyridoxal 5'-phosphate</name>
        <dbReference type="ChEBI" id="CHEBI:597326"/>
    </cofactor>
</comment>
<organism evidence="9 10">
    <name type="scientific">Candidatus Lokiarchaeum ossiferum</name>
    <dbReference type="NCBI Taxonomy" id="2951803"/>
    <lineage>
        <taxon>Archaea</taxon>
        <taxon>Promethearchaeati</taxon>
        <taxon>Promethearchaeota</taxon>
        <taxon>Promethearchaeia</taxon>
        <taxon>Promethearchaeales</taxon>
        <taxon>Promethearchaeaceae</taxon>
        <taxon>Candidatus Lokiarchaeum</taxon>
    </lineage>
</organism>
<comment type="subunit">
    <text evidence="3">Homodimer.</text>
</comment>
<dbReference type="Pfam" id="PF00155">
    <property type="entry name" value="Aminotran_1_2"/>
    <property type="match status" value="1"/>
</dbReference>
<dbReference type="InterPro" id="IPR015422">
    <property type="entry name" value="PyrdxlP-dep_Trfase_small"/>
</dbReference>
<sequence length="390" mass="43030">MKSLANAMSRIPPDECGPFAVLGKATELERQGKKILHFEIGQPDYKSPEHISKAAIDAIKDGYTGYVGTSGIYDFKEAIQDEIETTRGYRPNLDQILVVPGGNTGIFLAMASVLNPGDEVIYPNPSFPTYALAAHYLDAKHAFVPAKEKNDFRLSPADIIERITDKTKLIVINSPQNPTGAVTKKAELEEIAAIAEEKDIFIFSDEIYSKMLYDEKHYSCSVQDSAKERTILLDGMAKAYAMTGWRLGYLVAPKEIINKMCQFVVTSYSCVPPFIQKAGIAALKGDQTFIQKNMTVFRKRRDAIVKGLNSLPNVSCVTPQGAFYAFPNITKTGMSSIDLADRILQETGVACLPGPAFGECGEGFLRFSYSTSLEIIDEAIEKMRIFLETI</sequence>
<evidence type="ECO:0000313" key="10">
    <source>
        <dbReference type="Proteomes" id="UP001208689"/>
    </source>
</evidence>
<dbReference type="Gene3D" id="3.40.640.10">
    <property type="entry name" value="Type I PLP-dependent aspartate aminotransferase-like (Major domain)"/>
    <property type="match status" value="1"/>
</dbReference>
<dbReference type="CDD" id="cd00609">
    <property type="entry name" value="AAT_like"/>
    <property type="match status" value="1"/>
</dbReference>
<reference evidence="9" key="1">
    <citation type="submission" date="2022-09" db="EMBL/GenBank/DDBJ databases">
        <title>Actin cytoskeleton and complex cell architecture in an #Asgard archaeon.</title>
        <authorList>
            <person name="Ponce Toledo R.I."/>
            <person name="Schleper C."/>
            <person name="Rodrigues Oliveira T."/>
            <person name="Wollweber F."/>
            <person name="Xu J."/>
            <person name="Rittmann S."/>
            <person name="Klingl A."/>
            <person name="Pilhofer M."/>
        </authorList>
    </citation>
    <scope>NUCLEOTIDE SEQUENCE</scope>
    <source>
        <strain evidence="9">B-35</strain>
    </source>
</reference>
<dbReference type="Gene3D" id="3.90.1150.10">
    <property type="entry name" value="Aspartate Aminotransferase, domain 1"/>
    <property type="match status" value="1"/>
</dbReference>
<evidence type="ECO:0000256" key="6">
    <source>
        <dbReference type="ARBA" id="ARBA00022898"/>
    </source>
</evidence>
<gene>
    <name evidence="9" type="ORF">NEF87_004702</name>
</gene>
<dbReference type="PROSITE" id="PS00105">
    <property type="entry name" value="AA_TRANSFER_CLASS_1"/>
    <property type="match status" value="1"/>
</dbReference>
<dbReference type="EMBL" id="CP104013">
    <property type="protein sequence ID" value="UYP48417.1"/>
    <property type="molecule type" value="Genomic_DNA"/>
</dbReference>
<dbReference type="PANTHER" id="PTHR46383">
    <property type="entry name" value="ASPARTATE AMINOTRANSFERASE"/>
    <property type="match status" value="1"/>
</dbReference>
<evidence type="ECO:0000256" key="1">
    <source>
        <dbReference type="ARBA" id="ARBA00001933"/>
    </source>
</evidence>
<keyword evidence="10" id="KW-1185">Reference proteome</keyword>